<dbReference type="InterPro" id="IPR011050">
    <property type="entry name" value="Pectin_lyase_fold/virulence"/>
</dbReference>
<comment type="similarity">
    <text evidence="2 9">Belongs to the glycosyl hydrolase 28 family.</text>
</comment>
<evidence type="ECO:0000313" key="11">
    <source>
        <dbReference type="Proteomes" id="UP001291926"/>
    </source>
</evidence>
<proteinExistence type="inferred from homology"/>
<dbReference type="InterPro" id="IPR006626">
    <property type="entry name" value="PbH1"/>
</dbReference>
<evidence type="ECO:0008006" key="12">
    <source>
        <dbReference type="Google" id="ProtNLM"/>
    </source>
</evidence>
<dbReference type="Proteomes" id="UP001291926">
    <property type="component" value="Unassembled WGS sequence"/>
</dbReference>
<evidence type="ECO:0000256" key="2">
    <source>
        <dbReference type="ARBA" id="ARBA00008834"/>
    </source>
</evidence>
<comment type="caution">
    <text evidence="10">The sequence shown here is derived from an EMBL/GenBank/DDBJ whole genome shotgun (WGS) entry which is preliminary data.</text>
</comment>
<dbReference type="InterPro" id="IPR012334">
    <property type="entry name" value="Pectin_lyas_fold"/>
</dbReference>
<dbReference type="InterPro" id="IPR000743">
    <property type="entry name" value="Glyco_hydro_28"/>
</dbReference>
<feature type="active site" evidence="8">
    <location>
        <position position="252"/>
    </location>
</feature>
<dbReference type="EMBL" id="JAYDYQ010001086">
    <property type="protein sequence ID" value="KAK4492955.1"/>
    <property type="molecule type" value="Genomic_DNA"/>
</dbReference>
<keyword evidence="5 9" id="KW-0378">Hydrolase</keyword>
<organism evidence="10 11">
    <name type="scientific">Penstemon davidsonii</name>
    <dbReference type="NCBI Taxonomy" id="160366"/>
    <lineage>
        <taxon>Eukaryota</taxon>
        <taxon>Viridiplantae</taxon>
        <taxon>Streptophyta</taxon>
        <taxon>Embryophyta</taxon>
        <taxon>Tracheophyta</taxon>
        <taxon>Spermatophyta</taxon>
        <taxon>Magnoliopsida</taxon>
        <taxon>eudicotyledons</taxon>
        <taxon>Gunneridae</taxon>
        <taxon>Pentapetalae</taxon>
        <taxon>asterids</taxon>
        <taxon>lamiids</taxon>
        <taxon>Lamiales</taxon>
        <taxon>Plantaginaceae</taxon>
        <taxon>Cheloneae</taxon>
        <taxon>Penstemon</taxon>
    </lineage>
</organism>
<gene>
    <name evidence="10" type="ORF">RD792_000282</name>
</gene>
<keyword evidence="11" id="KW-1185">Reference proteome</keyword>
<evidence type="ECO:0000256" key="3">
    <source>
        <dbReference type="ARBA" id="ARBA00022512"/>
    </source>
</evidence>
<dbReference type="PANTHER" id="PTHR31375">
    <property type="match status" value="1"/>
</dbReference>
<comment type="subcellular location">
    <subcellularLocation>
        <location evidence="1">Secreted</location>
        <location evidence="1">Cell wall</location>
    </subcellularLocation>
</comment>
<keyword evidence="3" id="KW-0134">Cell wall</keyword>
<evidence type="ECO:0000256" key="9">
    <source>
        <dbReference type="RuleBase" id="RU361169"/>
    </source>
</evidence>
<keyword evidence="4" id="KW-0964">Secreted</keyword>
<dbReference type="SMART" id="SM00710">
    <property type="entry name" value="PbH1"/>
    <property type="match status" value="6"/>
</dbReference>
<protein>
    <recommendedName>
        <fullName evidence="12">Polygalacturonase</fullName>
    </recommendedName>
</protein>
<dbReference type="Gene3D" id="2.160.20.10">
    <property type="entry name" value="Single-stranded right-handed beta-helix, Pectin lyase-like"/>
    <property type="match status" value="1"/>
</dbReference>
<dbReference type="Pfam" id="PF00295">
    <property type="entry name" value="Glyco_hydro_28"/>
    <property type="match status" value="2"/>
</dbReference>
<evidence type="ECO:0000313" key="10">
    <source>
        <dbReference type="EMBL" id="KAK4492955.1"/>
    </source>
</evidence>
<evidence type="ECO:0000256" key="1">
    <source>
        <dbReference type="ARBA" id="ARBA00004191"/>
    </source>
</evidence>
<evidence type="ECO:0000256" key="7">
    <source>
        <dbReference type="ARBA" id="ARBA00023316"/>
    </source>
</evidence>
<evidence type="ECO:0000256" key="4">
    <source>
        <dbReference type="ARBA" id="ARBA00022525"/>
    </source>
</evidence>
<dbReference type="SUPFAM" id="SSF51126">
    <property type="entry name" value="Pectin lyase-like"/>
    <property type="match status" value="1"/>
</dbReference>
<dbReference type="PROSITE" id="PS00502">
    <property type="entry name" value="POLYGALACTURONASE"/>
    <property type="match status" value="1"/>
</dbReference>
<keyword evidence="6 9" id="KW-0326">Glycosidase</keyword>
<accession>A0ABR0DVL5</accession>
<evidence type="ECO:0000256" key="5">
    <source>
        <dbReference type="ARBA" id="ARBA00022801"/>
    </source>
</evidence>
<reference evidence="10 11" key="1">
    <citation type="journal article" date="2023" name="bioRxiv">
        <title>Genome report: Whole genome sequence and annotation of Penstemon davidsonii.</title>
        <authorList>
            <person name="Ostevik K.L."/>
            <person name="Alabady M."/>
            <person name="Zhang M."/>
            <person name="Rausher M.D."/>
        </authorList>
    </citation>
    <scope>NUCLEOTIDE SEQUENCE [LARGE SCALE GENOMIC DNA]</scope>
    <source>
        <strain evidence="10">DNT005</strain>
        <tissue evidence="10">Whole leaf</tissue>
    </source>
</reference>
<sequence length="423" mass="45941">MVSSHRATLDHAYSYIRPRTYETVYDVTKFGAVGNGETDDSKAFQSAWKEACENESNNAKVIVPGGKTFLVSATEFEGPFLSLLTISNKTHIHIYICTYQISGNIVAPSKSAWIKKSADEWLYFHQVDGLNVLGDGLIDGRGESWWKDNDSDDSSRPTALRFSHCNNLQVSGLKHSNSQKNHISITDCNGATISHLQITAPQKSPNTDGIDISSSTNILIHDSVMATGDDCIAINAGTSNVFIANIECGPGHGISIGSLGKDGSYDEVEAIHVTNCTFKNTENGVRIKSWQGGSGFAKNITFSKITFIEADNPVIIDQYYCPHKKCANKVSKIHITFVFVSYLQQTSAVKISDVTYTGLHGTSISKNATINFSCSEVVPCTNIILDDVHITSAYQKDSTSAHCINAQGKAHLVIPTVNCLSSI</sequence>
<name>A0ABR0DVL5_9LAMI</name>
<evidence type="ECO:0000256" key="8">
    <source>
        <dbReference type="PROSITE-ProRule" id="PRU10052"/>
    </source>
</evidence>
<keyword evidence="7" id="KW-0961">Cell wall biogenesis/degradation</keyword>
<evidence type="ECO:0000256" key="6">
    <source>
        <dbReference type="ARBA" id="ARBA00023295"/>
    </source>
</evidence>